<dbReference type="EMBL" id="AP023091">
    <property type="protein sequence ID" value="BCE22815.1"/>
    <property type="molecule type" value="Genomic_DNA"/>
</dbReference>
<dbReference type="AlphaFoldDB" id="A0A809Z9N1"/>
<accession>A0A809Z9N1</accession>
<keyword evidence="1" id="KW-1133">Transmembrane helix</keyword>
<sequence>MAGVREQGGGVADIAIDRLGHDQRSVERNADREGLAETGGRMDMRVAKTTTMAMIMTVVVIMPVTCIVMMVIAVVVVVAQT</sequence>
<dbReference type="EMBL" id="AP023099">
    <property type="protein sequence ID" value="BCE92591.1"/>
    <property type="molecule type" value="Genomic_DNA"/>
</dbReference>
<organism evidence="3">
    <name type="scientific">Bradyrhizobium diazoefficiens</name>
    <dbReference type="NCBI Taxonomy" id="1355477"/>
    <lineage>
        <taxon>Bacteria</taxon>
        <taxon>Pseudomonadati</taxon>
        <taxon>Pseudomonadota</taxon>
        <taxon>Alphaproteobacteria</taxon>
        <taxon>Hyphomicrobiales</taxon>
        <taxon>Nitrobacteraceae</taxon>
        <taxon>Bradyrhizobium</taxon>
    </lineage>
</organism>
<evidence type="ECO:0000256" key="1">
    <source>
        <dbReference type="SAM" id="Phobius"/>
    </source>
</evidence>
<dbReference type="EMBL" id="AP023094">
    <property type="protein sequence ID" value="BCE49079.1"/>
    <property type="molecule type" value="Genomic_DNA"/>
</dbReference>
<evidence type="ECO:0000313" key="2">
    <source>
        <dbReference type="EMBL" id="BCE22815.1"/>
    </source>
</evidence>
<reference evidence="3" key="3">
    <citation type="submission" date="2020-05" db="EMBL/GenBank/DDBJ databases">
        <title>Complete genome sequence of Bradyrhizobium diazoefficiens XF4 isolated from soybean nodule.</title>
        <authorList>
            <person name="Noda R."/>
            <person name="Kakizaki K."/>
            <person name="Minamisawa K."/>
        </authorList>
    </citation>
    <scope>NUCLEOTIDE SEQUENCE</scope>
    <source>
        <strain evidence="3">XF4</strain>
    </source>
</reference>
<gene>
    <name evidence="4" type="ORF">XF10B_53890</name>
    <name evidence="2" type="ORF">XF1B_54960</name>
    <name evidence="3" type="ORF">XF4B_54280</name>
</gene>
<evidence type="ECO:0000313" key="3">
    <source>
        <dbReference type="EMBL" id="BCE49079.1"/>
    </source>
</evidence>
<name>A0A809Z9N1_9BRAD</name>
<reference evidence="2" key="1">
    <citation type="submission" date="2020-05" db="EMBL/GenBank/DDBJ databases">
        <title>Complete genome sequence of Bradyrhizobium diazoefficiens XF1 isolated from soybean nodule.</title>
        <authorList>
            <person name="Noda R."/>
            <person name="Kakizaki K."/>
            <person name="Minamisawa K."/>
        </authorList>
    </citation>
    <scope>NUCLEOTIDE SEQUENCE</scope>
    <source>
        <strain evidence="2">XF1</strain>
    </source>
</reference>
<evidence type="ECO:0000313" key="4">
    <source>
        <dbReference type="EMBL" id="BCE92591.1"/>
    </source>
</evidence>
<proteinExistence type="predicted"/>
<feature type="transmembrane region" description="Helical" evidence="1">
    <location>
        <begin position="51"/>
        <end position="79"/>
    </location>
</feature>
<keyword evidence="1" id="KW-0812">Transmembrane</keyword>
<keyword evidence="1" id="KW-0472">Membrane</keyword>
<protein>
    <submittedName>
        <fullName evidence="3">Uncharacterized protein</fullName>
    </submittedName>
</protein>
<reference evidence="4" key="2">
    <citation type="submission" date="2020-05" db="EMBL/GenBank/DDBJ databases">
        <title>Complete genome sequence of Bradyrhizobium diazoefficiens XF10 isolated from soybean nodule.</title>
        <authorList>
            <person name="Noda R."/>
            <person name="Kakizaki K."/>
            <person name="Minamisawa K."/>
        </authorList>
    </citation>
    <scope>NUCLEOTIDE SEQUENCE</scope>
    <source>
        <strain evidence="4">XF10</strain>
    </source>
</reference>